<sequence>MSTATLTHPVLPGQAAPGFALPAVAGAGTVSLDDYRGRSSLFLALMIGLWCPFCRRQLVQLGSFENKLKELGVETLAVVATAPENARLYFKFRPTRLRLASDPGLTTHRAYGVPKPEPTPALLDALATTRVNPTGELPEPLPVPEAAKVLGELDGYVNTAADQADIDQQWPQLKALYLIDREGIVRWAHIECADEGVAGIGKLPSEEVILDAARACAAA</sequence>
<protein>
    <submittedName>
        <fullName evidence="2">Redoxin domain-containing protein</fullName>
    </submittedName>
</protein>
<dbReference type="InterPro" id="IPR000866">
    <property type="entry name" value="AhpC/TSA"/>
</dbReference>
<evidence type="ECO:0000313" key="2">
    <source>
        <dbReference type="EMBL" id="MVQ32571.1"/>
    </source>
</evidence>
<dbReference type="Proteomes" id="UP000469385">
    <property type="component" value="Unassembled WGS sequence"/>
</dbReference>
<comment type="caution">
    <text evidence="2">The sequence shown here is derived from an EMBL/GenBank/DDBJ whole genome shotgun (WGS) entry which is preliminary data.</text>
</comment>
<evidence type="ECO:0000313" key="3">
    <source>
        <dbReference type="Proteomes" id="UP000469385"/>
    </source>
</evidence>
<dbReference type="EMBL" id="WSEL01000009">
    <property type="protein sequence ID" value="MVQ32571.1"/>
    <property type="molecule type" value="Genomic_DNA"/>
</dbReference>
<proteinExistence type="predicted"/>
<accession>A0A6N8IZV4</accession>
<dbReference type="AlphaFoldDB" id="A0A6N8IZV4"/>
<evidence type="ECO:0000259" key="1">
    <source>
        <dbReference type="PROSITE" id="PS51352"/>
    </source>
</evidence>
<dbReference type="Pfam" id="PF00578">
    <property type="entry name" value="AhpC-TSA"/>
    <property type="match status" value="1"/>
</dbReference>
<dbReference type="InterPro" id="IPR036249">
    <property type="entry name" value="Thioredoxin-like_sf"/>
</dbReference>
<name>A0A6N8IZV4_9BURK</name>
<reference evidence="2 3" key="1">
    <citation type="submission" date="2019-12" db="EMBL/GenBank/DDBJ databases">
        <authorList>
            <person name="Huq M.A."/>
        </authorList>
    </citation>
    <scope>NUCLEOTIDE SEQUENCE [LARGE SCALE GENOMIC DNA]</scope>
    <source>
        <strain evidence="2 3">MAH-25</strain>
    </source>
</reference>
<dbReference type="GO" id="GO:0016209">
    <property type="term" value="F:antioxidant activity"/>
    <property type="evidence" value="ECO:0007669"/>
    <property type="project" value="InterPro"/>
</dbReference>
<dbReference type="PROSITE" id="PS51352">
    <property type="entry name" value="THIOREDOXIN_2"/>
    <property type="match status" value="1"/>
</dbReference>
<gene>
    <name evidence="2" type="ORF">GON04_24160</name>
</gene>
<keyword evidence="3" id="KW-1185">Reference proteome</keyword>
<dbReference type="Gene3D" id="3.40.30.10">
    <property type="entry name" value="Glutaredoxin"/>
    <property type="match status" value="1"/>
</dbReference>
<dbReference type="InterPro" id="IPR013766">
    <property type="entry name" value="Thioredoxin_domain"/>
</dbReference>
<feature type="domain" description="Thioredoxin" evidence="1">
    <location>
        <begin position="10"/>
        <end position="215"/>
    </location>
</feature>
<organism evidence="2 3">
    <name type="scientific">Ramlibacter pinisoli</name>
    <dbReference type="NCBI Taxonomy" id="2682844"/>
    <lineage>
        <taxon>Bacteria</taxon>
        <taxon>Pseudomonadati</taxon>
        <taxon>Pseudomonadota</taxon>
        <taxon>Betaproteobacteria</taxon>
        <taxon>Burkholderiales</taxon>
        <taxon>Comamonadaceae</taxon>
        <taxon>Ramlibacter</taxon>
    </lineage>
</organism>
<dbReference type="GO" id="GO:0016491">
    <property type="term" value="F:oxidoreductase activity"/>
    <property type="evidence" value="ECO:0007669"/>
    <property type="project" value="InterPro"/>
</dbReference>
<dbReference type="SUPFAM" id="SSF52833">
    <property type="entry name" value="Thioredoxin-like"/>
    <property type="match status" value="1"/>
</dbReference>
<dbReference type="RefSeq" id="WP_157400512.1">
    <property type="nucleotide sequence ID" value="NZ_WSEL01000009.1"/>
</dbReference>